<gene>
    <name evidence="3" type="ORF">DNHGIG_33680</name>
</gene>
<evidence type="ECO:0000256" key="1">
    <source>
        <dbReference type="ARBA" id="ARBA00022741"/>
    </source>
</evidence>
<dbReference type="InterPro" id="IPR033756">
    <property type="entry name" value="YlxH/NBP35"/>
</dbReference>
<dbReference type="PANTHER" id="PTHR43384:SF4">
    <property type="entry name" value="CELLULOSE BIOSYNTHESIS PROTEIN BCSQ-RELATED"/>
    <property type="match status" value="1"/>
</dbReference>
<dbReference type="RefSeq" id="WP_282200755.1">
    <property type="nucleotide sequence ID" value="NZ_BOQE01000001.1"/>
</dbReference>
<dbReference type="Pfam" id="PF10609">
    <property type="entry name" value="ParA"/>
    <property type="match status" value="1"/>
</dbReference>
<name>A0AAV4LJ12_9BACL</name>
<sequence length="288" mass="31640">MFDQAHRLRQIVSSIRTDEEKTRVLAITSGKGGVGKSNCTLNLAIALCRAGKKVIVIDADVGFANIDVLLGMTSQKSLVNLFDCRTKIWDILQNGPDGLKFIAGGSGLQDLLTLDDTQIRYVVSQLQELQGYADYILIDTGAGLNAQTLRFILSADEAVVVTTPEPTSITDAYALIKLVSNRNKELPIRLIVNRVATRDEGEQTAEKIRLVAERFLQVKVETLGSIIDDPSVVKAVKLQVPFVTCYPDAKASRCIQQVAAHLLNVPYIRGEKKGVRSFLQRMVSLLRS</sequence>
<dbReference type="GO" id="GO:0051782">
    <property type="term" value="P:negative regulation of cell division"/>
    <property type="evidence" value="ECO:0007669"/>
    <property type="project" value="TreeGrafter"/>
</dbReference>
<dbReference type="EMBL" id="BOQE01000001">
    <property type="protein sequence ID" value="GIM47819.1"/>
    <property type="molecule type" value="Genomic_DNA"/>
</dbReference>
<dbReference type="InterPro" id="IPR050625">
    <property type="entry name" value="ParA/MinD_ATPase"/>
</dbReference>
<keyword evidence="1" id="KW-0547">Nucleotide-binding</keyword>
<dbReference type="Gene3D" id="3.40.50.300">
    <property type="entry name" value="P-loop containing nucleotide triphosphate hydrolases"/>
    <property type="match status" value="1"/>
</dbReference>
<dbReference type="AlphaFoldDB" id="A0AAV4LJ12"/>
<keyword evidence="2" id="KW-0067">ATP-binding</keyword>
<dbReference type="InterPro" id="IPR025501">
    <property type="entry name" value="MinD_FleN"/>
</dbReference>
<dbReference type="GO" id="GO:0005829">
    <property type="term" value="C:cytosol"/>
    <property type="evidence" value="ECO:0007669"/>
    <property type="project" value="TreeGrafter"/>
</dbReference>
<comment type="caution">
    <text evidence="3">The sequence shown here is derived from an EMBL/GenBank/DDBJ whole genome shotgun (WGS) entry which is preliminary data.</text>
</comment>
<dbReference type="PIRSF" id="PIRSF003092">
    <property type="entry name" value="MinD"/>
    <property type="match status" value="1"/>
</dbReference>
<evidence type="ECO:0000256" key="2">
    <source>
        <dbReference type="ARBA" id="ARBA00022840"/>
    </source>
</evidence>
<accession>A0AAV4LJ12</accession>
<dbReference type="InterPro" id="IPR033875">
    <property type="entry name" value="FlhG"/>
</dbReference>
<dbReference type="GO" id="GO:0016887">
    <property type="term" value="F:ATP hydrolysis activity"/>
    <property type="evidence" value="ECO:0007669"/>
    <property type="project" value="TreeGrafter"/>
</dbReference>
<protein>
    <submittedName>
        <fullName evidence="3">Site-determining protein</fullName>
    </submittedName>
</protein>
<dbReference type="SUPFAM" id="SSF52540">
    <property type="entry name" value="P-loop containing nucleoside triphosphate hydrolases"/>
    <property type="match status" value="1"/>
</dbReference>
<dbReference type="GO" id="GO:0005524">
    <property type="term" value="F:ATP binding"/>
    <property type="evidence" value="ECO:0007669"/>
    <property type="project" value="UniProtKB-KW"/>
</dbReference>
<dbReference type="CDD" id="cd02038">
    <property type="entry name" value="FlhG-like"/>
    <property type="match status" value="1"/>
</dbReference>
<evidence type="ECO:0000313" key="3">
    <source>
        <dbReference type="EMBL" id="GIM47819.1"/>
    </source>
</evidence>
<dbReference type="Proteomes" id="UP001057291">
    <property type="component" value="Unassembled WGS sequence"/>
</dbReference>
<proteinExistence type="predicted"/>
<dbReference type="InterPro" id="IPR027417">
    <property type="entry name" value="P-loop_NTPase"/>
</dbReference>
<dbReference type="GO" id="GO:0009898">
    <property type="term" value="C:cytoplasmic side of plasma membrane"/>
    <property type="evidence" value="ECO:0007669"/>
    <property type="project" value="TreeGrafter"/>
</dbReference>
<reference evidence="3" key="1">
    <citation type="journal article" date="2023" name="Int. J. Syst. Evol. Microbiol.">
        <title>Collibacillus ludicampi gen. nov., sp. nov., a new soil bacterium of the family Alicyclobacillaceae.</title>
        <authorList>
            <person name="Jojima T."/>
            <person name="Ioku Y."/>
            <person name="Fukuta Y."/>
            <person name="Shirasaka N."/>
            <person name="Matsumura Y."/>
            <person name="Mori M."/>
        </authorList>
    </citation>
    <scope>NUCLEOTIDE SEQUENCE</scope>
    <source>
        <strain evidence="3">TP075</strain>
    </source>
</reference>
<dbReference type="PANTHER" id="PTHR43384">
    <property type="entry name" value="SEPTUM SITE-DETERMINING PROTEIN MIND HOMOLOG, CHLOROPLASTIC-RELATED"/>
    <property type="match status" value="1"/>
</dbReference>
<organism evidence="3 4">
    <name type="scientific">Collibacillus ludicampi</name>
    <dbReference type="NCBI Taxonomy" id="2771369"/>
    <lineage>
        <taxon>Bacteria</taxon>
        <taxon>Bacillati</taxon>
        <taxon>Bacillota</taxon>
        <taxon>Bacilli</taxon>
        <taxon>Bacillales</taxon>
        <taxon>Alicyclobacillaceae</taxon>
        <taxon>Collibacillus</taxon>
    </lineage>
</organism>
<keyword evidence="4" id="KW-1185">Reference proteome</keyword>
<evidence type="ECO:0000313" key="4">
    <source>
        <dbReference type="Proteomes" id="UP001057291"/>
    </source>
</evidence>